<dbReference type="RefSeq" id="WP_143781876.1">
    <property type="nucleotide sequence ID" value="NZ_CP041616.1"/>
</dbReference>
<keyword evidence="4" id="KW-1185">Reference proteome</keyword>
<dbReference type="Pfam" id="PF24551">
    <property type="entry name" value="SH3_Rv0428c"/>
    <property type="match status" value="1"/>
</dbReference>
<feature type="compositionally biased region" description="Pro residues" evidence="1">
    <location>
        <begin position="63"/>
        <end position="82"/>
    </location>
</feature>
<evidence type="ECO:0000313" key="4">
    <source>
        <dbReference type="Proteomes" id="UP000315395"/>
    </source>
</evidence>
<feature type="region of interest" description="Disordered" evidence="1">
    <location>
        <begin position="61"/>
        <end position="82"/>
    </location>
</feature>
<organism evidence="3 4">
    <name type="scientific">Ornithinimicrobium ciconiae</name>
    <dbReference type="NCBI Taxonomy" id="2594265"/>
    <lineage>
        <taxon>Bacteria</taxon>
        <taxon>Bacillati</taxon>
        <taxon>Actinomycetota</taxon>
        <taxon>Actinomycetes</taxon>
        <taxon>Micrococcales</taxon>
        <taxon>Ornithinimicrobiaceae</taxon>
        <taxon>Ornithinimicrobium</taxon>
    </lineage>
</organism>
<dbReference type="InterPro" id="IPR056934">
    <property type="entry name" value="SH3_Rv0428c"/>
</dbReference>
<protein>
    <submittedName>
        <fullName evidence="3">Ferrous iron transport protein A</fullName>
    </submittedName>
</protein>
<evidence type="ECO:0000259" key="2">
    <source>
        <dbReference type="Pfam" id="PF24551"/>
    </source>
</evidence>
<dbReference type="KEGG" id="orz:FNH13_01820"/>
<accession>A0A516G6S6</accession>
<reference evidence="3 4" key="1">
    <citation type="submission" date="2019-07" db="EMBL/GenBank/DDBJ databases">
        <title>complete genome sequencing of Ornithinimicrobium sp. H23M54.</title>
        <authorList>
            <person name="Bae J.-W."/>
            <person name="Lee S.-Y."/>
        </authorList>
    </citation>
    <scope>NUCLEOTIDE SEQUENCE [LARGE SCALE GENOMIC DNA]</scope>
    <source>
        <strain evidence="3 4">H23M54</strain>
    </source>
</reference>
<dbReference type="OrthoDB" id="9797415at2"/>
<gene>
    <name evidence="3" type="ORF">FNH13_01820</name>
</gene>
<dbReference type="Proteomes" id="UP000315395">
    <property type="component" value="Chromosome"/>
</dbReference>
<evidence type="ECO:0000313" key="3">
    <source>
        <dbReference type="EMBL" id="QDO87218.1"/>
    </source>
</evidence>
<name>A0A516G6S6_9MICO</name>
<dbReference type="EMBL" id="CP041616">
    <property type="protein sequence ID" value="QDO87218.1"/>
    <property type="molecule type" value="Genomic_DNA"/>
</dbReference>
<proteinExistence type="predicted"/>
<sequence length="82" mass="8975">MTASRLMALPLGTRVVVRYLIENGDRATDALGYLLERDDEHVVVETRRGPEQIALADVLLAKPVPPPPAPRPRRTPAPPSTL</sequence>
<evidence type="ECO:0000256" key="1">
    <source>
        <dbReference type="SAM" id="MobiDB-lite"/>
    </source>
</evidence>
<dbReference type="AlphaFoldDB" id="A0A516G6S6"/>
<feature type="domain" description="Histone acetyltransferase Rv0428c-like SH3" evidence="2">
    <location>
        <begin position="10"/>
        <end position="61"/>
    </location>
</feature>